<comment type="caution">
    <text evidence="1">The sequence shown here is derived from an EMBL/GenBank/DDBJ whole genome shotgun (WGS) entry which is preliminary data.</text>
</comment>
<evidence type="ECO:0000313" key="1">
    <source>
        <dbReference type="EMBL" id="KAH3849470.1"/>
    </source>
</evidence>
<sequence>MATSVNVFTDKKTNKWLKAYIALKLTKNSLAAFVETEIQKIHQSVGKTWKNEFIESEMKCQTDDNFTDTTACYIINTSTPVDLPIQSPENVNDQGRNNIIKLHRQYLPSWANIDDEAWPPIDAWQLAKCFLPLGGCNGITSFQELDLSDLISIMQNCVHFDMCFSLQNSAILAGPHPLFTKVFF</sequence>
<dbReference type="EMBL" id="JAIWYP010000003">
    <property type="protein sequence ID" value="KAH3849470.1"/>
    <property type="molecule type" value="Genomic_DNA"/>
</dbReference>
<protein>
    <submittedName>
        <fullName evidence="1">Uncharacterized protein</fullName>
    </submittedName>
</protein>
<gene>
    <name evidence="1" type="ORF">DPMN_091873</name>
</gene>
<organism evidence="1 2">
    <name type="scientific">Dreissena polymorpha</name>
    <name type="common">Zebra mussel</name>
    <name type="synonym">Mytilus polymorpha</name>
    <dbReference type="NCBI Taxonomy" id="45954"/>
    <lineage>
        <taxon>Eukaryota</taxon>
        <taxon>Metazoa</taxon>
        <taxon>Spiralia</taxon>
        <taxon>Lophotrochozoa</taxon>
        <taxon>Mollusca</taxon>
        <taxon>Bivalvia</taxon>
        <taxon>Autobranchia</taxon>
        <taxon>Heteroconchia</taxon>
        <taxon>Euheterodonta</taxon>
        <taxon>Imparidentia</taxon>
        <taxon>Neoheterodontei</taxon>
        <taxon>Myida</taxon>
        <taxon>Dreissenoidea</taxon>
        <taxon>Dreissenidae</taxon>
        <taxon>Dreissena</taxon>
    </lineage>
</organism>
<dbReference type="AlphaFoldDB" id="A0A9D4L0A4"/>
<accession>A0A9D4L0A4</accession>
<reference evidence="1" key="2">
    <citation type="submission" date="2020-11" db="EMBL/GenBank/DDBJ databases">
        <authorList>
            <person name="McCartney M.A."/>
            <person name="Auch B."/>
            <person name="Kono T."/>
            <person name="Mallez S."/>
            <person name="Becker A."/>
            <person name="Gohl D.M."/>
            <person name="Silverstein K.A.T."/>
            <person name="Koren S."/>
            <person name="Bechman K.B."/>
            <person name="Herman A."/>
            <person name="Abrahante J.E."/>
            <person name="Garbe J."/>
        </authorList>
    </citation>
    <scope>NUCLEOTIDE SEQUENCE</scope>
    <source>
        <strain evidence="1">Duluth1</strain>
        <tissue evidence="1">Whole animal</tissue>
    </source>
</reference>
<dbReference type="Proteomes" id="UP000828390">
    <property type="component" value="Unassembled WGS sequence"/>
</dbReference>
<evidence type="ECO:0000313" key="2">
    <source>
        <dbReference type="Proteomes" id="UP000828390"/>
    </source>
</evidence>
<dbReference type="PANTHER" id="PTHR35083">
    <property type="entry name" value="RGD1565685 PROTEIN"/>
    <property type="match status" value="1"/>
</dbReference>
<reference evidence="1" key="1">
    <citation type="journal article" date="2019" name="bioRxiv">
        <title>The Genome of the Zebra Mussel, Dreissena polymorpha: A Resource for Invasive Species Research.</title>
        <authorList>
            <person name="McCartney M.A."/>
            <person name="Auch B."/>
            <person name="Kono T."/>
            <person name="Mallez S."/>
            <person name="Zhang Y."/>
            <person name="Obille A."/>
            <person name="Becker A."/>
            <person name="Abrahante J.E."/>
            <person name="Garbe J."/>
            <person name="Badalamenti J.P."/>
            <person name="Herman A."/>
            <person name="Mangelson H."/>
            <person name="Liachko I."/>
            <person name="Sullivan S."/>
            <person name="Sone E.D."/>
            <person name="Koren S."/>
            <person name="Silverstein K.A.T."/>
            <person name="Beckman K.B."/>
            <person name="Gohl D.M."/>
        </authorList>
    </citation>
    <scope>NUCLEOTIDE SEQUENCE</scope>
    <source>
        <strain evidence="1">Duluth1</strain>
        <tissue evidence="1">Whole animal</tissue>
    </source>
</reference>
<proteinExistence type="predicted"/>
<name>A0A9D4L0A4_DREPO</name>
<keyword evidence="2" id="KW-1185">Reference proteome</keyword>
<dbReference type="Pfam" id="PF15112">
    <property type="entry name" value="DUF4559"/>
    <property type="match status" value="1"/>
</dbReference>
<dbReference type="InterPro" id="IPR027897">
    <property type="entry name" value="DUF4559"/>
</dbReference>
<dbReference type="PANTHER" id="PTHR35083:SF1">
    <property type="entry name" value="RGD1565685 PROTEIN"/>
    <property type="match status" value="1"/>
</dbReference>